<name>A0ABQ0MCQ2_MYCCL</name>
<dbReference type="Proteomes" id="UP000815677">
    <property type="component" value="Unassembled WGS sequence"/>
</dbReference>
<evidence type="ECO:0000313" key="3">
    <source>
        <dbReference type="Proteomes" id="UP000815677"/>
    </source>
</evidence>
<keyword evidence="3" id="KW-1185">Reference proteome</keyword>
<organism evidence="2 3">
    <name type="scientific">Mycena chlorophos</name>
    <name type="common">Agaric fungus</name>
    <name type="synonym">Agaricus chlorophos</name>
    <dbReference type="NCBI Taxonomy" id="658473"/>
    <lineage>
        <taxon>Eukaryota</taxon>
        <taxon>Fungi</taxon>
        <taxon>Dikarya</taxon>
        <taxon>Basidiomycota</taxon>
        <taxon>Agaricomycotina</taxon>
        <taxon>Agaricomycetes</taxon>
        <taxon>Agaricomycetidae</taxon>
        <taxon>Agaricales</taxon>
        <taxon>Marasmiineae</taxon>
        <taxon>Mycenaceae</taxon>
        <taxon>Mycena</taxon>
    </lineage>
</organism>
<dbReference type="EMBL" id="DF849975">
    <property type="protein sequence ID" value="GAT61113.1"/>
    <property type="molecule type" value="Genomic_DNA"/>
</dbReference>
<proteinExistence type="predicted"/>
<reference evidence="2" key="1">
    <citation type="submission" date="2014-09" db="EMBL/GenBank/DDBJ databases">
        <title>Genome sequence of the luminous mushroom Mycena chlorophos for searching fungal bioluminescence genes.</title>
        <authorList>
            <person name="Tanaka Y."/>
            <person name="Kasuga D."/>
            <person name="Oba Y."/>
            <person name="Hase S."/>
            <person name="Sato K."/>
            <person name="Oba Y."/>
            <person name="Sakakibara Y."/>
        </authorList>
    </citation>
    <scope>NUCLEOTIDE SEQUENCE</scope>
</reference>
<protein>
    <submittedName>
        <fullName evidence="2">Uncharacterized protein</fullName>
    </submittedName>
</protein>
<feature type="compositionally biased region" description="Acidic residues" evidence="1">
    <location>
        <begin position="411"/>
        <end position="428"/>
    </location>
</feature>
<evidence type="ECO:0000256" key="1">
    <source>
        <dbReference type="SAM" id="MobiDB-lite"/>
    </source>
</evidence>
<evidence type="ECO:0000313" key="2">
    <source>
        <dbReference type="EMBL" id="GAT61113.1"/>
    </source>
</evidence>
<accession>A0ABQ0MCQ2</accession>
<feature type="region of interest" description="Disordered" evidence="1">
    <location>
        <begin position="408"/>
        <end position="428"/>
    </location>
</feature>
<sequence>MHWGSLNWPDIMLGLHRGTIECQAPDDKRTWTWMVLVGNAWVAHGEAVEAATPYLPGSFGKAPRNPEAKISSGYKAWEFLLYITGLAPALFKLLLPEAYWIHFCQGVYIIRFFHQRRIPHTELERLRALAIDWVVKFEDLYYQRMTERLHFMRQSVHLMLHLVLCVFRLGPPCNYSQWTMERCIGLLVQELRQPSNLYGNLSEWALIRAQLNALFAMNPKLDIKARQAEKLPQYSHDLGKGFVLLRRRDRYAIRVEPHIAAGICSHLHLKIGDVRLKRWARMRLPNGQIARSLFGEAKLSLQNIRCSRVVKLLPSAGTTNGRPRIVTVAYFFLAADDHALALGTKFSPPDEALLTQSHGTVWSSKGPDEMIVFEATHIESVVGMVPWVRDGQEEYFLVEKPGLELATLGGYEEDDTEELEDNRDEPEL</sequence>
<gene>
    <name evidence="2" type="ORF">MCHLO_17169</name>
</gene>